<gene>
    <name evidence="1" type="ORF">FDG29_03905</name>
</gene>
<proteinExistence type="predicted"/>
<dbReference type="Gene3D" id="3.40.960.10">
    <property type="entry name" value="VSR Endonuclease"/>
    <property type="match status" value="1"/>
</dbReference>
<sequence length="385" mass="46099">MTRRKTHKQYLEEVLKQWGNEYSVLEEYKSQKIKILVRHNKCSREYYTYPDNLIRGHGCAECFKKNKLNKDKRIDSNKIINYIKESKNNEFELLEHYYKNGEARVKVRHLVCNNISDMVYQNFKNSCGCSYCSEIQRRKTRTKTTEQFQKEINSIFNEEYSVLGIYKGVKEKIELRHDVCNTVFSVTPTYALRPRETSLCPVCGKNERAKEKSISNKEFLEKVMELWDNEYTPLEKYKRNYIKIKVRHNVCGYEYKVVPSSLLSGNGCPKCCNFDSKACKKIEKFLQAHNFDYVREFKIKECKYKYPLPFDFAILLKDKIKLLIEYDGEQHYKSINHFGGEENFQLRRKRDGIKNEYCNKNNIKLLRINYMQDNEIEEILKRELL</sequence>
<dbReference type="RefSeq" id="WP_085296157.1">
    <property type="nucleotide sequence ID" value="NZ_MWJE01000112.1"/>
</dbReference>
<name>A0A6G4HPU9_CLOBO</name>
<reference evidence="1" key="1">
    <citation type="submission" date="2019-04" db="EMBL/GenBank/DDBJ databases">
        <title>Genome sequencing of Clostridium botulinum Groups I-IV and Clostridium butyricum.</title>
        <authorList>
            <person name="Brunt J."/>
            <person name="Van Vliet A.H.M."/>
            <person name="Stringer S.C."/>
            <person name="Carter A.T."/>
            <person name="Peck M.W."/>
        </authorList>
    </citation>
    <scope>NUCLEOTIDE SEQUENCE</scope>
    <source>
        <strain evidence="1">751/1</strain>
    </source>
</reference>
<protein>
    <submittedName>
        <fullName evidence="1">Uncharacterized protein</fullName>
    </submittedName>
</protein>
<organism evidence="1">
    <name type="scientific">Clostridium botulinum</name>
    <dbReference type="NCBI Taxonomy" id="1491"/>
    <lineage>
        <taxon>Bacteria</taxon>
        <taxon>Bacillati</taxon>
        <taxon>Bacillota</taxon>
        <taxon>Clostridia</taxon>
        <taxon>Eubacteriales</taxon>
        <taxon>Clostridiaceae</taxon>
        <taxon>Clostridium</taxon>
    </lineage>
</organism>
<accession>A0A6G4HPU9</accession>
<dbReference type="EMBL" id="SXEU01000001">
    <property type="protein sequence ID" value="NFV15311.1"/>
    <property type="molecule type" value="Genomic_DNA"/>
</dbReference>
<comment type="caution">
    <text evidence="1">The sequence shown here is derived from an EMBL/GenBank/DDBJ whole genome shotgun (WGS) entry which is preliminary data.</text>
</comment>
<dbReference type="AlphaFoldDB" id="A0A6G4HPU9"/>
<evidence type="ECO:0000313" key="1">
    <source>
        <dbReference type="EMBL" id="NFV15311.1"/>
    </source>
</evidence>